<proteinExistence type="predicted"/>
<evidence type="ECO:0000313" key="2">
    <source>
        <dbReference type="Proteomes" id="UP001163321"/>
    </source>
</evidence>
<gene>
    <name evidence="1" type="ORF">PsorP6_011765</name>
</gene>
<organism evidence="1 2">
    <name type="scientific">Peronosclerospora sorghi</name>
    <dbReference type="NCBI Taxonomy" id="230839"/>
    <lineage>
        <taxon>Eukaryota</taxon>
        <taxon>Sar</taxon>
        <taxon>Stramenopiles</taxon>
        <taxon>Oomycota</taxon>
        <taxon>Peronosporomycetes</taxon>
        <taxon>Peronosporales</taxon>
        <taxon>Peronosporaceae</taxon>
        <taxon>Peronosclerospora</taxon>
    </lineage>
</organism>
<reference evidence="1 2" key="1">
    <citation type="journal article" date="2022" name="bioRxiv">
        <title>The genome of the oomycete Peronosclerospora sorghi, a cosmopolitan pathogen of maize and sorghum, is inflated with dispersed pseudogenes.</title>
        <authorList>
            <person name="Fletcher K."/>
            <person name="Martin F."/>
            <person name="Isakeit T."/>
            <person name="Cavanaugh K."/>
            <person name="Magill C."/>
            <person name="Michelmore R."/>
        </authorList>
    </citation>
    <scope>NUCLEOTIDE SEQUENCE [LARGE SCALE GENOMIC DNA]</scope>
    <source>
        <strain evidence="1">P6</strain>
    </source>
</reference>
<evidence type="ECO:0000313" key="1">
    <source>
        <dbReference type="EMBL" id="KAI9918425.1"/>
    </source>
</evidence>
<sequence>MGKLLAWGKALFYVRYVQGKLLVERMDINREKNNVSLCPCSIRCDKEASVLPSTAHLVAANVVEDSAFAIQYPLLVFTSSQQTDLMTQSSLPTTKLQETSSSNDDSRLKSSPCLYFFTLSNDKSDDKFRFQFLNILEVPLPMRDEEVAASEKAPDTLQVLLMDGPNVLVFERRVQRLMLLTFQREGPRNESMRFTIRHQELDMIHDMNSDHGALFDLVSSVYVSERHCSKPHLLIHTLSLNSLDSCSSNGHNWSIVDLDCHGEKKTSKKQASMCNYLPVLSCDGAHEQITCYCHITKLNDWDFTLSSFSERNAFAWGHESKAQLTKTKVHVQTLVITGSTSNSINVHNNGILLVSYLLPCQPVEILPLNEDNVDQRHLLCVRCEDADRSVFMLGFSSNVQNMSMELVSTFKHVGVVQVGKFACMDVLDGFSSTQILLLNEVQALCGTSPKRHNDSSGNEEQTDETMDPRQLLKRSVLVLKKTNIPEIKLTYHRLRFRENKKSKFGSRSRKRRHNNGDMILADPKSEVFRYIELTQKASARGKTISGFEAPGDETTYGAVASNAQLEKLACSLSTRLRNGLHELERLQVHVSGKESLVYQLNQLIFRLWQKTLSRTQDPSTESPTVTPLYSIRNDATPYYGSLGHPGMETIVSATRVPWSSMKDVSRKQVSELGFCDVVLEKQVVLEQFNVLEYVSSSSLLYAEVALKNMSELVLYDCFVVLTARNGCNVCTHGRRDLYSVATDVSSSLCNAEQQREVRFRVAVKFEPSFSFLRDRKPFEMMLWLHWTGSKDNVISTTTPSWYSSASSAFPVASVQIYPEDLLGKVETNMTNRFSPNRSFGEGFEQSQLLLLSSGSNLRSWLDKLTIEVPTAVIDFAIRPTFALLTIRGKTSEGMLQVSSRIVRDLPRDVYAMENPFRRNHFRMLQLVVRSMRQEMIITRRNGLADDRRGKNHSGEARHKAEDEDSTASRAMERNTDLQVNLLLQRLQKRVNFHSMWFDGCTKSPSIYV</sequence>
<comment type="caution">
    <text evidence="1">The sequence shown here is derived from an EMBL/GenBank/DDBJ whole genome shotgun (WGS) entry which is preliminary data.</text>
</comment>
<name>A0ACC0WK65_9STRA</name>
<dbReference type="EMBL" id="CM047591">
    <property type="protein sequence ID" value="KAI9918425.1"/>
    <property type="molecule type" value="Genomic_DNA"/>
</dbReference>
<accession>A0ACC0WK65</accession>
<keyword evidence="2" id="KW-1185">Reference proteome</keyword>
<dbReference type="Proteomes" id="UP001163321">
    <property type="component" value="Chromosome 12"/>
</dbReference>
<protein>
    <submittedName>
        <fullName evidence="1">Uncharacterized protein</fullName>
    </submittedName>
</protein>